<organism evidence="1 2">
    <name type="scientific">Sinorhizobium chiapasense</name>
    <dbReference type="NCBI Taxonomy" id="501572"/>
    <lineage>
        <taxon>Bacteria</taxon>
        <taxon>Pseudomonadati</taxon>
        <taxon>Pseudomonadota</taxon>
        <taxon>Alphaproteobacteria</taxon>
        <taxon>Hyphomicrobiales</taxon>
        <taxon>Rhizobiaceae</taxon>
        <taxon>Sinorhizobium/Ensifer group</taxon>
        <taxon>Sinorhizobium</taxon>
    </lineage>
</organism>
<proteinExistence type="predicted"/>
<evidence type="ECO:0000313" key="1">
    <source>
        <dbReference type="EMBL" id="WVT06686.1"/>
    </source>
</evidence>
<dbReference type="Proteomes" id="UP001432360">
    <property type="component" value="Plasmid pSchITTGS70c"/>
</dbReference>
<geneLocation type="plasmid" evidence="1 2">
    <name>pSchITTGS70c</name>
</geneLocation>
<dbReference type="EMBL" id="CP133151">
    <property type="protein sequence ID" value="WVT06686.1"/>
    <property type="molecule type" value="Genomic_DNA"/>
</dbReference>
<reference evidence="1" key="1">
    <citation type="submission" date="2023-08" db="EMBL/GenBank/DDBJ databases">
        <title>Complete genome sequence of Sinorhizobium chiapanecum ITTG S70 isolated from Acaciella angustissima nodules in Chiapas-Mexico.</title>
        <authorList>
            <person name="Rincon-Rosales R."/>
            <person name="Rogel M.A."/>
            <person name="Rincon-Medina C.I."/>
            <person name="Guerrero G."/>
            <person name="Manzano-Gomez L.A."/>
            <person name="Lopez-Lopez A."/>
            <person name="Rincon Molina F.A."/>
            <person name="Martinez-Romero E."/>
        </authorList>
    </citation>
    <scope>NUCLEOTIDE SEQUENCE</scope>
    <source>
        <strain evidence="1">ITTG S70</strain>
        <plasmid evidence="1">pSchITTGS70c</plasmid>
    </source>
</reference>
<dbReference type="Pfam" id="PF19551">
    <property type="entry name" value="DUF6074"/>
    <property type="match status" value="1"/>
</dbReference>
<sequence length="112" mass="12272">MSNLFNLCEGLAAIVATSSGDSPANDGDSMTVLQFPANRRMGDVKRCAEALHRLHGEQANRFWRSEMTDFAAALRRSGVVQEEISRQAGLFMHAVQMELQVAFAIEENNASA</sequence>
<keyword evidence="1" id="KW-0614">Plasmid</keyword>
<dbReference type="InterPro" id="IPR045720">
    <property type="entry name" value="DUF6074"/>
</dbReference>
<protein>
    <submittedName>
        <fullName evidence="1">DUF6074 family protein</fullName>
    </submittedName>
</protein>
<dbReference type="RefSeq" id="WP_331375726.1">
    <property type="nucleotide sequence ID" value="NZ_CP133151.1"/>
</dbReference>
<evidence type="ECO:0000313" key="2">
    <source>
        <dbReference type="Proteomes" id="UP001432360"/>
    </source>
</evidence>
<keyword evidence="2" id="KW-1185">Reference proteome</keyword>
<name>A0ABZ2BJW1_9HYPH</name>
<accession>A0ABZ2BJW1</accession>
<gene>
    <name evidence="1" type="ORF">RB548_23610</name>
</gene>